<keyword evidence="2" id="KW-1185">Reference proteome</keyword>
<dbReference type="Proteomes" id="UP000050509">
    <property type="component" value="Unassembled WGS sequence"/>
</dbReference>
<gene>
    <name evidence="1" type="ORF">SE17_24125</name>
</gene>
<protein>
    <submittedName>
        <fullName evidence="1">Uncharacterized protein</fullName>
    </submittedName>
</protein>
<dbReference type="AlphaFoldDB" id="A0A0N8PRU8"/>
<reference evidence="1 2" key="1">
    <citation type="submission" date="2015-09" db="EMBL/GenBank/DDBJ databases">
        <title>Draft genome sequence of Kouleothrix aurantiaca JCM 19913.</title>
        <authorList>
            <person name="Hemp J."/>
        </authorList>
    </citation>
    <scope>NUCLEOTIDE SEQUENCE [LARGE SCALE GENOMIC DNA]</scope>
    <source>
        <strain evidence="1 2">COM-B</strain>
    </source>
</reference>
<sequence>MRQHSVAFFLQRGDDYEIGCIGLYFGILIVRRSLGLCRGLRLFFTILWKIFYVHTITNKIFFNFPYLCLCFFDLSINKRGCIYAHLVFPLEFNT</sequence>
<organism evidence="1 2">
    <name type="scientific">Kouleothrix aurantiaca</name>
    <dbReference type="NCBI Taxonomy" id="186479"/>
    <lineage>
        <taxon>Bacteria</taxon>
        <taxon>Bacillati</taxon>
        <taxon>Chloroflexota</taxon>
        <taxon>Chloroflexia</taxon>
        <taxon>Chloroflexales</taxon>
        <taxon>Roseiflexineae</taxon>
        <taxon>Roseiflexaceae</taxon>
        <taxon>Kouleothrix</taxon>
    </lineage>
</organism>
<evidence type="ECO:0000313" key="2">
    <source>
        <dbReference type="Proteomes" id="UP000050509"/>
    </source>
</evidence>
<name>A0A0N8PRU8_9CHLR</name>
<evidence type="ECO:0000313" key="1">
    <source>
        <dbReference type="EMBL" id="KPV50925.1"/>
    </source>
</evidence>
<dbReference type="EMBL" id="LJCR01001154">
    <property type="protein sequence ID" value="KPV50925.1"/>
    <property type="molecule type" value="Genomic_DNA"/>
</dbReference>
<accession>A0A0N8PRU8</accession>
<proteinExistence type="predicted"/>
<comment type="caution">
    <text evidence="1">The sequence shown here is derived from an EMBL/GenBank/DDBJ whole genome shotgun (WGS) entry which is preliminary data.</text>
</comment>